<evidence type="ECO:0000313" key="1">
    <source>
        <dbReference type="EMBL" id="DAF95075.1"/>
    </source>
</evidence>
<protein>
    <submittedName>
        <fullName evidence="1">Uncharacterized protein</fullName>
    </submittedName>
</protein>
<proteinExistence type="predicted"/>
<organism evidence="1">
    <name type="scientific">Myoviridae sp. ctQf419</name>
    <dbReference type="NCBI Taxonomy" id="2825102"/>
    <lineage>
        <taxon>Viruses</taxon>
        <taxon>Duplodnaviria</taxon>
        <taxon>Heunggongvirae</taxon>
        <taxon>Uroviricota</taxon>
        <taxon>Caudoviricetes</taxon>
    </lineage>
</organism>
<accession>A0A8S5UKW5</accession>
<sequence>MLTLIIAIKFITLQHNCCVIKILRLSLTSKFYKKEKRRYLKGSALLFCSYAAIY</sequence>
<reference evidence="1" key="1">
    <citation type="journal article" date="2021" name="Proc. Natl. Acad. Sci. U.S.A.">
        <title>A Catalog of Tens of Thousands of Viruses from Human Metagenomes Reveals Hidden Associations with Chronic Diseases.</title>
        <authorList>
            <person name="Tisza M.J."/>
            <person name="Buck C.B."/>
        </authorList>
    </citation>
    <scope>NUCLEOTIDE SEQUENCE</scope>
    <source>
        <strain evidence="1">CtQf419</strain>
    </source>
</reference>
<name>A0A8S5UKW5_9CAUD</name>
<dbReference type="EMBL" id="BK016102">
    <property type="protein sequence ID" value="DAF95075.1"/>
    <property type="molecule type" value="Genomic_DNA"/>
</dbReference>